<feature type="domain" description="DUF6286" evidence="2">
    <location>
        <begin position="67"/>
        <end position="170"/>
    </location>
</feature>
<sequence>MHVVNRVLATLLALALFLGGLLAIVEIILAALDRPAWLVPHEQWSSWAAGQTFTDGIIRAILIGLAILGLVLLTIALRRGKPGSLRLPARAEGVRVSASRRGIERSVATAARRTDGVRSVSAKAGRRAVRVTASTALRSTGDLREPVTAAVTERLEQLGLTGVLRPKVSVSRKGS</sequence>
<keyword evidence="1" id="KW-0472">Membrane</keyword>
<keyword evidence="1" id="KW-0812">Transmembrane</keyword>
<keyword evidence="4" id="KW-1185">Reference proteome</keyword>
<dbReference type="OrthoDB" id="5193048at2"/>
<protein>
    <recommendedName>
        <fullName evidence="2">DUF6286 domain-containing protein</fullName>
    </recommendedName>
</protein>
<name>A0A1H3MXW1_9ACTN</name>
<accession>A0A1H3MXW1</accession>
<proteinExistence type="predicted"/>
<dbReference type="Pfam" id="PF19803">
    <property type="entry name" value="DUF6286"/>
    <property type="match status" value="1"/>
</dbReference>
<gene>
    <name evidence="3" type="ORF">SAMN05660209_03775</name>
</gene>
<dbReference type="InterPro" id="IPR046253">
    <property type="entry name" value="DUF6286"/>
</dbReference>
<evidence type="ECO:0000313" key="3">
    <source>
        <dbReference type="EMBL" id="SDY81522.1"/>
    </source>
</evidence>
<keyword evidence="1" id="KW-1133">Transmembrane helix</keyword>
<feature type="transmembrane region" description="Helical" evidence="1">
    <location>
        <begin position="57"/>
        <end position="77"/>
    </location>
</feature>
<dbReference type="STRING" id="1137993.SAMN05660209_03775"/>
<evidence type="ECO:0000313" key="4">
    <source>
        <dbReference type="Proteomes" id="UP000198921"/>
    </source>
</evidence>
<dbReference type="Proteomes" id="UP000198921">
    <property type="component" value="Unassembled WGS sequence"/>
</dbReference>
<evidence type="ECO:0000259" key="2">
    <source>
        <dbReference type="Pfam" id="PF19803"/>
    </source>
</evidence>
<dbReference type="RefSeq" id="WP_091159647.1">
    <property type="nucleotide sequence ID" value="NZ_FNOT01000012.1"/>
</dbReference>
<reference evidence="4" key="1">
    <citation type="submission" date="2016-10" db="EMBL/GenBank/DDBJ databases">
        <authorList>
            <person name="Varghese N."/>
            <person name="Submissions S."/>
        </authorList>
    </citation>
    <scope>NUCLEOTIDE SEQUENCE [LARGE SCALE GENOMIC DNA]</scope>
    <source>
        <strain evidence="4">DSM 45422</strain>
    </source>
</reference>
<dbReference type="AlphaFoldDB" id="A0A1H3MXW1"/>
<dbReference type="EMBL" id="FNOT01000012">
    <property type="protein sequence ID" value="SDY81522.1"/>
    <property type="molecule type" value="Genomic_DNA"/>
</dbReference>
<organism evidence="3 4">
    <name type="scientific">Geodermatophilus africanus</name>
    <dbReference type="NCBI Taxonomy" id="1137993"/>
    <lineage>
        <taxon>Bacteria</taxon>
        <taxon>Bacillati</taxon>
        <taxon>Actinomycetota</taxon>
        <taxon>Actinomycetes</taxon>
        <taxon>Geodermatophilales</taxon>
        <taxon>Geodermatophilaceae</taxon>
        <taxon>Geodermatophilus</taxon>
    </lineage>
</organism>
<evidence type="ECO:0000256" key="1">
    <source>
        <dbReference type="SAM" id="Phobius"/>
    </source>
</evidence>